<dbReference type="GO" id="GO:0017061">
    <property type="term" value="F:S-methyl-5-thioadenosine phosphorylase activity"/>
    <property type="evidence" value="ECO:0007669"/>
    <property type="project" value="UniProtKB-EC"/>
</dbReference>
<dbReference type="NCBIfam" id="TIGR00726">
    <property type="entry name" value="peptidoglycan editing factor PgeF"/>
    <property type="match status" value="1"/>
</dbReference>
<evidence type="ECO:0000256" key="5">
    <source>
        <dbReference type="ARBA" id="ARBA00022801"/>
    </source>
</evidence>
<dbReference type="Gene3D" id="3.60.140.10">
    <property type="entry name" value="CNF1/YfiH-like putative cysteine hydrolases"/>
    <property type="match status" value="1"/>
</dbReference>
<evidence type="ECO:0000256" key="8">
    <source>
        <dbReference type="ARBA" id="ARBA00048968"/>
    </source>
</evidence>
<dbReference type="Proteomes" id="UP000237839">
    <property type="component" value="Unassembled WGS sequence"/>
</dbReference>
<dbReference type="InterPro" id="IPR011324">
    <property type="entry name" value="Cytotoxic_necrot_fac-like_cat"/>
</dbReference>
<dbReference type="EMBL" id="PUGF01000020">
    <property type="protein sequence ID" value="PRC91641.1"/>
    <property type="molecule type" value="Genomic_DNA"/>
</dbReference>
<keyword evidence="5" id="KW-0378">Hydrolase</keyword>
<evidence type="ECO:0000256" key="1">
    <source>
        <dbReference type="ARBA" id="ARBA00000553"/>
    </source>
</evidence>
<evidence type="ECO:0000256" key="4">
    <source>
        <dbReference type="ARBA" id="ARBA00022723"/>
    </source>
</evidence>
<comment type="catalytic activity">
    <reaction evidence="1">
        <text>inosine + phosphate = alpha-D-ribose 1-phosphate + hypoxanthine</text>
        <dbReference type="Rhea" id="RHEA:27646"/>
        <dbReference type="ChEBI" id="CHEBI:17368"/>
        <dbReference type="ChEBI" id="CHEBI:17596"/>
        <dbReference type="ChEBI" id="CHEBI:43474"/>
        <dbReference type="ChEBI" id="CHEBI:57720"/>
        <dbReference type="EC" id="2.4.2.1"/>
    </reaction>
    <physiologicalReaction direction="left-to-right" evidence="1">
        <dbReference type="Rhea" id="RHEA:27647"/>
    </physiologicalReaction>
</comment>
<gene>
    <name evidence="11" type="ORF">S2091_3579</name>
</gene>
<keyword evidence="3" id="KW-0808">Transferase</keyword>
<dbReference type="AlphaFoldDB" id="A0A2S9GVA7"/>
<comment type="catalytic activity">
    <reaction evidence="7">
        <text>adenosine + H2O + H(+) = inosine + NH4(+)</text>
        <dbReference type="Rhea" id="RHEA:24408"/>
        <dbReference type="ChEBI" id="CHEBI:15377"/>
        <dbReference type="ChEBI" id="CHEBI:15378"/>
        <dbReference type="ChEBI" id="CHEBI:16335"/>
        <dbReference type="ChEBI" id="CHEBI:17596"/>
        <dbReference type="ChEBI" id="CHEBI:28938"/>
        <dbReference type="EC" id="3.5.4.4"/>
    </reaction>
    <physiologicalReaction direction="left-to-right" evidence="7">
        <dbReference type="Rhea" id="RHEA:24409"/>
    </physiologicalReaction>
</comment>
<dbReference type="GO" id="GO:0005507">
    <property type="term" value="F:copper ion binding"/>
    <property type="evidence" value="ECO:0007669"/>
    <property type="project" value="TreeGrafter"/>
</dbReference>
<dbReference type="InterPro" id="IPR003730">
    <property type="entry name" value="Cu_polyphenol_OxRdtase"/>
</dbReference>
<comment type="catalytic activity">
    <reaction evidence="8">
        <text>adenosine + phosphate = alpha-D-ribose 1-phosphate + adenine</text>
        <dbReference type="Rhea" id="RHEA:27642"/>
        <dbReference type="ChEBI" id="CHEBI:16335"/>
        <dbReference type="ChEBI" id="CHEBI:16708"/>
        <dbReference type="ChEBI" id="CHEBI:43474"/>
        <dbReference type="ChEBI" id="CHEBI:57720"/>
        <dbReference type="EC" id="2.4.2.1"/>
    </reaction>
    <physiologicalReaction direction="left-to-right" evidence="8">
        <dbReference type="Rhea" id="RHEA:27643"/>
    </physiologicalReaction>
</comment>
<dbReference type="CDD" id="cd16833">
    <property type="entry name" value="YfiH"/>
    <property type="match status" value="1"/>
</dbReference>
<organism evidence="11 12">
    <name type="scientific">Solimicrobium silvestre</name>
    <dbReference type="NCBI Taxonomy" id="2099400"/>
    <lineage>
        <taxon>Bacteria</taxon>
        <taxon>Pseudomonadati</taxon>
        <taxon>Pseudomonadota</taxon>
        <taxon>Betaproteobacteria</taxon>
        <taxon>Burkholderiales</taxon>
        <taxon>Oxalobacteraceae</taxon>
        <taxon>Solimicrobium</taxon>
    </lineage>
</organism>
<comment type="similarity">
    <text evidence="2 10">Belongs to the purine nucleoside phosphorylase YfiH/LACC1 family.</text>
</comment>
<dbReference type="Pfam" id="PF02578">
    <property type="entry name" value="Cu-oxidase_4"/>
    <property type="match status" value="1"/>
</dbReference>
<evidence type="ECO:0000256" key="9">
    <source>
        <dbReference type="ARBA" id="ARBA00049893"/>
    </source>
</evidence>
<comment type="catalytic activity">
    <reaction evidence="9">
        <text>S-methyl-5'-thioadenosine + phosphate = 5-(methylsulfanyl)-alpha-D-ribose 1-phosphate + adenine</text>
        <dbReference type="Rhea" id="RHEA:11852"/>
        <dbReference type="ChEBI" id="CHEBI:16708"/>
        <dbReference type="ChEBI" id="CHEBI:17509"/>
        <dbReference type="ChEBI" id="CHEBI:43474"/>
        <dbReference type="ChEBI" id="CHEBI:58533"/>
        <dbReference type="EC" id="2.4.2.28"/>
    </reaction>
    <physiologicalReaction direction="left-to-right" evidence="9">
        <dbReference type="Rhea" id="RHEA:11853"/>
    </physiologicalReaction>
</comment>
<proteinExistence type="inferred from homology"/>
<accession>A0A2S9GVA7</accession>
<sequence length="261" mass="27819">MPPSCILKPDWPNLPSQIGALTTLRTGGVSCAPFDDGSGVDGFNLGTHVGDQIEHVLQNRSLLAQFLPDMPQWLSQVHGTTVLDLGSIVENAKSGLIADACFTTQANVVCAVQTADCLPVLFCDAKNGVVAAAHAGWRGLVDGVLENTLLKMQAAGAESKHILAWLGPAIGPLKFEVGAEVRARFMEVDPCASAAFKPGKEPGKFYADIYQLARMRLQCAGVVQISGGNFCTVSEPEKFYSYRRDGVTGRMASLIWIKGVV</sequence>
<keyword evidence="4" id="KW-0479">Metal-binding</keyword>
<evidence type="ECO:0000256" key="2">
    <source>
        <dbReference type="ARBA" id="ARBA00007353"/>
    </source>
</evidence>
<evidence type="ECO:0000313" key="12">
    <source>
        <dbReference type="Proteomes" id="UP000237839"/>
    </source>
</evidence>
<evidence type="ECO:0000256" key="7">
    <source>
        <dbReference type="ARBA" id="ARBA00047989"/>
    </source>
</evidence>
<evidence type="ECO:0000256" key="3">
    <source>
        <dbReference type="ARBA" id="ARBA00022679"/>
    </source>
</evidence>
<protein>
    <recommendedName>
        <fullName evidence="10">Purine nucleoside phosphorylase</fullName>
    </recommendedName>
</protein>
<keyword evidence="6" id="KW-0862">Zinc</keyword>
<reference evidence="11 12" key="1">
    <citation type="submission" date="2018-02" db="EMBL/GenBank/DDBJ databases">
        <title>Solimicrobium silvestre gen. nov., sp. nov., isolated from alpine forest soil.</title>
        <authorList>
            <person name="Margesin R."/>
            <person name="Albuquerque L."/>
            <person name="Zhang D.-C."/>
            <person name="Froufe H.J.C."/>
            <person name="Severino R."/>
            <person name="Roxo I."/>
            <person name="Egas C."/>
            <person name="Da Costa M.S."/>
        </authorList>
    </citation>
    <scope>NUCLEOTIDE SEQUENCE [LARGE SCALE GENOMIC DNA]</scope>
    <source>
        <strain evidence="11 12">S20-91</strain>
    </source>
</reference>
<name>A0A2S9GVA7_9BURK</name>
<evidence type="ECO:0000256" key="10">
    <source>
        <dbReference type="RuleBase" id="RU361274"/>
    </source>
</evidence>
<dbReference type="SUPFAM" id="SSF64438">
    <property type="entry name" value="CNF1/YfiH-like putative cysteine hydrolases"/>
    <property type="match status" value="1"/>
</dbReference>
<comment type="caution">
    <text evidence="11">The sequence shown here is derived from an EMBL/GenBank/DDBJ whole genome shotgun (WGS) entry which is preliminary data.</text>
</comment>
<dbReference type="RefSeq" id="WP_105533330.1">
    <property type="nucleotide sequence ID" value="NZ_PUGF01000020.1"/>
</dbReference>
<dbReference type="PANTHER" id="PTHR30616:SF2">
    <property type="entry name" value="PURINE NUCLEOSIDE PHOSPHORYLASE LACC1"/>
    <property type="match status" value="1"/>
</dbReference>
<dbReference type="OrthoDB" id="4279at2"/>
<dbReference type="GO" id="GO:0016787">
    <property type="term" value="F:hydrolase activity"/>
    <property type="evidence" value="ECO:0007669"/>
    <property type="project" value="UniProtKB-KW"/>
</dbReference>
<dbReference type="InterPro" id="IPR038371">
    <property type="entry name" value="Cu_polyphenol_OxRdtase_sf"/>
</dbReference>
<keyword evidence="12" id="KW-1185">Reference proteome</keyword>
<evidence type="ECO:0000256" key="6">
    <source>
        <dbReference type="ARBA" id="ARBA00022833"/>
    </source>
</evidence>
<evidence type="ECO:0000313" key="11">
    <source>
        <dbReference type="EMBL" id="PRC91641.1"/>
    </source>
</evidence>
<dbReference type="PANTHER" id="PTHR30616">
    <property type="entry name" value="UNCHARACTERIZED PROTEIN YFIH"/>
    <property type="match status" value="1"/>
</dbReference>